<dbReference type="GO" id="GO:0006508">
    <property type="term" value="P:proteolysis"/>
    <property type="evidence" value="ECO:0007669"/>
    <property type="project" value="UniProtKB-KW"/>
</dbReference>
<evidence type="ECO:0000313" key="10">
    <source>
        <dbReference type="Proteomes" id="UP000233256"/>
    </source>
</evidence>
<accession>A0A2N1PS02</accession>
<name>A0A2N1PS02_9BACT</name>
<evidence type="ECO:0000256" key="6">
    <source>
        <dbReference type="ARBA" id="ARBA00022807"/>
    </source>
</evidence>
<evidence type="ECO:0000256" key="3">
    <source>
        <dbReference type="ARBA" id="ARBA00022490"/>
    </source>
</evidence>
<keyword evidence="3" id="KW-0963">Cytoplasm</keyword>
<dbReference type="AlphaFoldDB" id="A0A2N1PS02"/>
<keyword evidence="5 9" id="KW-0378">Hydrolase</keyword>
<evidence type="ECO:0000256" key="7">
    <source>
        <dbReference type="ARBA" id="ARBA00030836"/>
    </source>
</evidence>
<evidence type="ECO:0000313" key="9">
    <source>
        <dbReference type="EMBL" id="PKK91116.1"/>
    </source>
</evidence>
<evidence type="ECO:0000256" key="4">
    <source>
        <dbReference type="ARBA" id="ARBA00022670"/>
    </source>
</evidence>
<dbReference type="GO" id="GO:0016920">
    <property type="term" value="F:pyroglutamyl-peptidase activity"/>
    <property type="evidence" value="ECO:0007669"/>
    <property type="project" value="InterPro"/>
</dbReference>
<gene>
    <name evidence="9" type="ORF">CVV64_04925</name>
</gene>
<dbReference type="EMBL" id="PGXC01000003">
    <property type="protein sequence ID" value="PKK91116.1"/>
    <property type="molecule type" value="Genomic_DNA"/>
</dbReference>
<protein>
    <recommendedName>
        <fullName evidence="2">Pyrrolidone-carboxylate peptidase</fullName>
    </recommendedName>
    <alternativeName>
        <fullName evidence="7">5-oxoprolyl-peptidase</fullName>
    </alternativeName>
    <alternativeName>
        <fullName evidence="8">Pyroglutamyl-peptidase I</fullName>
    </alternativeName>
</protein>
<dbReference type="InterPro" id="IPR016125">
    <property type="entry name" value="Peptidase_C15-like"/>
</dbReference>
<dbReference type="PRINTS" id="PR00706">
    <property type="entry name" value="PYROGLUPTASE"/>
</dbReference>
<keyword evidence="4" id="KW-0645">Protease</keyword>
<evidence type="ECO:0000256" key="2">
    <source>
        <dbReference type="ARBA" id="ARBA00019191"/>
    </source>
</evidence>
<evidence type="ECO:0000256" key="5">
    <source>
        <dbReference type="ARBA" id="ARBA00022801"/>
    </source>
</evidence>
<evidence type="ECO:0000256" key="1">
    <source>
        <dbReference type="ARBA" id="ARBA00006641"/>
    </source>
</evidence>
<dbReference type="PANTHER" id="PTHR23402:SF1">
    <property type="entry name" value="PYROGLUTAMYL-PEPTIDASE I"/>
    <property type="match status" value="1"/>
</dbReference>
<evidence type="ECO:0000256" key="8">
    <source>
        <dbReference type="ARBA" id="ARBA00031559"/>
    </source>
</evidence>
<dbReference type="Gene3D" id="3.40.630.20">
    <property type="entry name" value="Peptidase C15, pyroglutamyl peptidase I-like"/>
    <property type="match status" value="1"/>
</dbReference>
<dbReference type="InterPro" id="IPR036440">
    <property type="entry name" value="Peptidase_C15-like_sf"/>
</dbReference>
<dbReference type="Proteomes" id="UP000233256">
    <property type="component" value="Unassembled WGS sequence"/>
</dbReference>
<comment type="similarity">
    <text evidence="1">Belongs to the peptidase C15 family.</text>
</comment>
<dbReference type="PIRSF" id="PIRSF015592">
    <property type="entry name" value="Prld-crbxl_pptds"/>
    <property type="match status" value="1"/>
</dbReference>
<sequence>MSEKLILTGFTPFENTPHNPSGEIVPDLVNRLKQKGVNCSGLILETAYSAVENGIDQVISSEKPSAIISFGVASAIRCLELERFALNIDDASIADNYGEIRSAVTIDPAGPHAHRCRAEVKKISETLEKMGIPVRISNHCGTFVCNHLYYWIMNRTYQKNLNLNALFIHIPQLASLEDSDGKRQLNLLSHKTKLPLDLSWERLVESLAKAIQKHFSA</sequence>
<dbReference type="SUPFAM" id="SSF53182">
    <property type="entry name" value="Pyrrolidone carboxyl peptidase (pyroglutamate aminopeptidase)"/>
    <property type="match status" value="1"/>
</dbReference>
<keyword evidence="6" id="KW-0788">Thiol protease</keyword>
<dbReference type="GO" id="GO:0005829">
    <property type="term" value="C:cytosol"/>
    <property type="evidence" value="ECO:0007669"/>
    <property type="project" value="InterPro"/>
</dbReference>
<comment type="caution">
    <text evidence="9">The sequence shown here is derived from an EMBL/GenBank/DDBJ whole genome shotgun (WGS) entry which is preliminary data.</text>
</comment>
<organism evidence="9 10">
    <name type="scientific">Candidatus Wallbacteria bacterium HGW-Wallbacteria-1</name>
    <dbReference type="NCBI Taxonomy" id="2013854"/>
    <lineage>
        <taxon>Bacteria</taxon>
        <taxon>Candidatus Walliibacteriota</taxon>
    </lineage>
</organism>
<dbReference type="Pfam" id="PF01470">
    <property type="entry name" value="Peptidase_C15"/>
    <property type="match status" value="1"/>
</dbReference>
<proteinExistence type="inferred from homology"/>
<dbReference type="PANTHER" id="PTHR23402">
    <property type="entry name" value="PROTEASE FAMILY C15 PYROGLUTAMYL-PEPTIDASE I-RELATED"/>
    <property type="match status" value="1"/>
</dbReference>
<dbReference type="CDD" id="cd00501">
    <property type="entry name" value="Peptidase_C15"/>
    <property type="match status" value="1"/>
</dbReference>
<dbReference type="InterPro" id="IPR000816">
    <property type="entry name" value="Peptidase_C15"/>
</dbReference>
<reference evidence="9 10" key="1">
    <citation type="journal article" date="2017" name="ISME J.">
        <title>Potential for microbial H2 and metal transformations associated with novel bacteria and archaea in deep terrestrial subsurface sediments.</title>
        <authorList>
            <person name="Hernsdorf A.W."/>
            <person name="Amano Y."/>
            <person name="Miyakawa K."/>
            <person name="Ise K."/>
            <person name="Suzuki Y."/>
            <person name="Anantharaman K."/>
            <person name="Probst A."/>
            <person name="Burstein D."/>
            <person name="Thomas B.C."/>
            <person name="Banfield J.F."/>
        </authorList>
    </citation>
    <scope>NUCLEOTIDE SEQUENCE [LARGE SCALE GENOMIC DNA]</scope>
    <source>
        <strain evidence="9">HGW-Wallbacteria-1</strain>
    </source>
</reference>